<keyword evidence="6" id="KW-0333">Golgi apparatus</keyword>
<comment type="caution">
    <text evidence="7">The sequence shown here is derived from an EMBL/GenBank/DDBJ whole genome shotgun (WGS) entry which is preliminary data.</text>
</comment>
<evidence type="ECO:0000256" key="4">
    <source>
        <dbReference type="ARBA" id="ARBA00023180"/>
    </source>
</evidence>
<dbReference type="Pfam" id="PF03254">
    <property type="entry name" value="XG_FTase"/>
    <property type="match status" value="1"/>
</dbReference>
<dbReference type="PANTHER" id="PTHR31889:SF2">
    <property type="entry name" value="FUCOSYLTRANSFERASE 3"/>
    <property type="match status" value="1"/>
</dbReference>
<evidence type="ECO:0000313" key="8">
    <source>
        <dbReference type="Proteomes" id="UP000652761"/>
    </source>
</evidence>
<protein>
    <recommendedName>
        <fullName evidence="6">Fucosyltransferase</fullName>
        <ecNumber evidence="6">2.4.1.-</ecNumber>
    </recommendedName>
</protein>
<keyword evidence="2 6" id="KW-0328">Glycosyltransferase</keyword>
<evidence type="ECO:0000313" key="7">
    <source>
        <dbReference type="EMBL" id="MQM17847.1"/>
    </source>
</evidence>
<dbReference type="EMBL" id="NMUH01007803">
    <property type="protein sequence ID" value="MQM17847.1"/>
    <property type="molecule type" value="Genomic_DNA"/>
</dbReference>
<keyword evidence="4" id="KW-0325">Glycoprotein</keyword>
<keyword evidence="8" id="KW-1185">Reference proteome</keyword>
<dbReference type="GO" id="GO:0042546">
    <property type="term" value="P:cell wall biogenesis"/>
    <property type="evidence" value="ECO:0007669"/>
    <property type="project" value="InterPro"/>
</dbReference>
<evidence type="ECO:0000256" key="1">
    <source>
        <dbReference type="ARBA" id="ARBA00010481"/>
    </source>
</evidence>
<feature type="non-terminal residue" evidence="7">
    <location>
        <position position="1"/>
    </location>
</feature>
<name>A0A843XFB2_COLES</name>
<comment type="function">
    <text evidence="6">May be involved in cell wall biosynthesis.</text>
</comment>
<organism evidence="7 8">
    <name type="scientific">Colocasia esculenta</name>
    <name type="common">Wild taro</name>
    <name type="synonym">Arum esculentum</name>
    <dbReference type="NCBI Taxonomy" id="4460"/>
    <lineage>
        <taxon>Eukaryota</taxon>
        <taxon>Viridiplantae</taxon>
        <taxon>Streptophyta</taxon>
        <taxon>Embryophyta</taxon>
        <taxon>Tracheophyta</taxon>
        <taxon>Spermatophyta</taxon>
        <taxon>Magnoliopsida</taxon>
        <taxon>Liliopsida</taxon>
        <taxon>Araceae</taxon>
        <taxon>Aroideae</taxon>
        <taxon>Colocasieae</taxon>
        <taxon>Colocasia</taxon>
    </lineage>
</organism>
<dbReference type="GO" id="GO:0009969">
    <property type="term" value="P:xyloglucan biosynthetic process"/>
    <property type="evidence" value="ECO:0007669"/>
    <property type="project" value="TreeGrafter"/>
</dbReference>
<dbReference type="PANTHER" id="PTHR31889">
    <property type="entry name" value="FUCOSYLTRANSFERASE 2-RELATED"/>
    <property type="match status" value="1"/>
</dbReference>
<keyword evidence="5 6" id="KW-0961">Cell wall biogenesis/degradation</keyword>
<accession>A0A843XFB2</accession>
<sequence length="199" mass="22422">MVQTSAPKTPDRLANPQLNLMDLEESVKDNTGMLGSGKDAEFLTIAPHKFSKHGDALPTFARRLEFRDDGDHAVLWLAAAATLSDEGGMAWLFGLFCEPFPRSTWPLPREFPLKALAPLLGTLPPSFIYAHLSHDYDVNDKQFFCGPDQHLLEKVPWMVLRSDQYFTPALFLVPTFQDYYEAHLASGSEMLGIQIRLHF</sequence>
<comment type="similarity">
    <text evidence="1 6">Belongs to the glycosyltransferase 37 family.</text>
</comment>
<proteinExistence type="inferred from homology"/>
<dbReference type="GO" id="GO:0032580">
    <property type="term" value="C:Golgi cisterna membrane"/>
    <property type="evidence" value="ECO:0007669"/>
    <property type="project" value="UniProtKB-SubCell"/>
</dbReference>
<evidence type="ECO:0000256" key="6">
    <source>
        <dbReference type="RuleBase" id="RU367004"/>
    </source>
</evidence>
<dbReference type="EC" id="2.4.1.-" evidence="6"/>
<keyword evidence="3 6" id="KW-0808">Transferase</keyword>
<gene>
    <name evidence="7" type="ORF">Taro_050828</name>
</gene>
<evidence type="ECO:0000256" key="2">
    <source>
        <dbReference type="ARBA" id="ARBA00022676"/>
    </source>
</evidence>
<dbReference type="InterPro" id="IPR004938">
    <property type="entry name" value="XG_FTase"/>
</dbReference>
<reference evidence="7" key="1">
    <citation type="submission" date="2017-07" db="EMBL/GenBank/DDBJ databases">
        <title>Taro Niue Genome Assembly and Annotation.</title>
        <authorList>
            <person name="Atibalentja N."/>
            <person name="Keating K."/>
            <person name="Fields C.J."/>
        </authorList>
    </citation>
    <scope>NUCLEOTIDE SEQUENCE</scope>
    <source>
        <strain evidence="7">Niue_2</strain>
        <tissue evidence="7">Leaf</tissue>
    </source>
</reference>
<dbReference type="AlphaFoldDB" id="A0A843XFB2"/>
<dbReference type="GO" id="GO:0008107">
    <property type="term" value="F:galactoside 2-alpha-L-fucosyltransferase activity"/>
    <property type="evidence" value="ECO:0007669"/>
    <property type="project" value="InterPro"/>
</dbReference>
<dbReference type="GO" id="GO:0071555">
    <property type="term" value="P:cell wall organization"/>
    <property type="evidence" value="ECO:0007669"/>
    <property type="project" value="UniProtKB-UniRule"/>
</dbReference>
<dbReference type="OrthoDB" id="1734695at2759"/>
<comment type="subcellular location">
    <subcellularLocation>
        <location evidence="6">Golgi apparatus</location>
        <location evidence="6">Golgi stack membrane</location>
        <topology evidence="6">Single-pass type II membrane protein</topology>
    </subcellularLocation>
</comment>
<dbReference type="Proteomes" id="UP000652761">
    <property type="component" value="Unassembled WGS sequence"/>
</dbReference>
<evidence type="ECO:0000256" key="5">
    <source>
        <dbReference type="ARBA" id="ARBA00023316"/>
    </source>
</evidence>
<evidence type="ECO:0000256" key="3">
    <source>
        <dbReference type="ARBA" id="ARBA00022679"/>
    </source>
</evidence>